<accession>A0A7G5H0E7</accession>
<proteinExistence type="predicted"/>
<dbReference type="PROSITE" id="PS51257">
    <property type="entry name" value="PROKAR_LIPOPROTEIN"/>
    <property type="match status" value="1"/>
</dbReference>
<dbReference type="EMBL" id="CP059732">
    <property type="protein sequence ID" value="QMW04589.1"/>
    <property type="molecule type" value="Genomic_DNA"/>
</dbReference>
<dbReference type="KEGG" id="sfol:H3H32_06545"/>
<name>A0A7G5H0E7_9BACT</name>
<gene>
    <name evidence="1" type="ORF">H3H32_06545</name>
</gene>
<sequence length="166" mass="18002">MSSSRNLYFFFIAPLLALLLASCSSELIIQKDPAAPTAGDYKLTGVASYTINGVVSSAPVSGTLSVFVGENPQTYYFLEKVGTSQLGYLTTCVGEKFTVESIVDGTKYNNTWYYGRQNGSGTISAGRIEFDRYANTSSVSLISPNTGERISFTMPIQKHIHVIAIK</sequence>
<evidence type="ECO:0000313" key="1">
    <source>
        <dbReference type="EMBL" id="QMW04589.1"/>
    </source>
</evidence>
<keyword evidence="2" id="KW-1185">Reference proteome</keyword>
<evidence type="ECO:0000313" key="2">
    <source>
        <dbReference type="Proteomes" id="UP000515369"/>
    </source>
</evidence>
<dbReference type="RefSeq" id="WP_182461925.1">
    <property type="nucleotide sequence ID" value="NZ_CP059732.1"/>
</dbReference>
<protein>
    <submittedName>
        <fullName evidence="1">Uncharacterized protein</fullName>
    </submittedName>
</protein>
<dbReference type="Proteomes" id="UP000515369">
    <property type="component" value="Chromosome"/>
</dbReference>
<organism evidence="1 2">
    <name type="scientific">Spirosoma foliorum</name>
    <dbReference type="NCBI Taxonomy" id="2710596"/>
    <lineage>
        <taxon>Bacteria</taxon>
        <taxon>Pseudomonadati</taxon>
        <taxon>Bacteroidota</taxon>
        <taxon>Cytophagia</taxon>
        <taxon>Cytophagales</taxon>
        <taxon>Cytophagaceae</taxon>
        <taxon>Spirosoma</taxon>
    </lineage>
</organism>
<reference evidence="1 2" key="1">
    <citation type="submission" date="2020-07" db="EMBL/GenBank/DDBJ databases">
        <title>Spirosoma foliorum sp. nov., isolated from the leaves on the Nejang mountain Korea, Republic of.</title>
        <authorList>
            <person name="Ho H."/>
            <person name="Lee Y.-J."/>
            <person name="Nurcahyanto D.-A."/>
            <person name="Kim S.-G."/>
        </authorList>
    </citation>
    <scope>NUCLEOTIDE SEQUENCE [LARGE SCALE GENOMIC DNA]</scope>
    <source>
        <strain evidence="1 2">PL0136</strain>
    </source>
</reference>
<dbReference type="AlphaFoldDB" id="A0A7G5H0E7"/>